<keyword evidence="2" id="KW-1185">Reference proteome</keyword>
<protein>
    <recommendedName>
        <fullName evidence="3">BclA C-terminal domain-containing protein</fullName>
    </recommendedName>
</protein>
<evidence type="ECO:0000313" key="2">
    <source>
        <dbReference type="Proteomes" id="UP001241848"/>
    </source>
</evidence>
<evidence type="ECO:0000313" key="1">
    <source>
        <dbReference type="EMBL" id="MDP4099114.1"/>
    </source>
</evidence>
<name>A0ABT9FWV2_9BACL</name>
<organism evidence="1 2">
    <name type="scientific">Paenibacillus zeirhizosphaerae</name>
    <dbReference type="NCBI Taxonomy" id="2987519"/>
    <lineage>
        <taxon>Bacteria</taxon>
        <taxon>Bacillati</taxon>
        <taxon>Bacillota</taxon>
        <taxon>Bacilli</taxon>
        <taxon>Bacillales</taxon>
        <taxon>Paenibacillaceae</taxon>
        <taxon>Paenibacillus</taxon>
    </lineage>
</organism>
<dbReference type="Proteomes" id="UP001241848">
    <property type="component" value="Unassembled WGS sequence"/>
</dbReference>
<sequence>MASNYIIDVNKVSNLKRVGKDFVLEFEVRFGQNLPASNESLWLAYHLISGFEDQGSVALFHPKNPSGAAVPLGAHTAANGIAITHEFGSPNIVLAANQTYQATFSGTVRVANGGAIINFKLNGSQIGFPSSFSGHTNGSNLSFSNTVIFSTTRESVLTINNINVVAQTFGTLNISVVRLA</sequence>
<gene>
    <name evidence="1" type="ORF">OIN60_20545</name>
</gene>
<evidence type="ECO:0008006" key="3">
    <source>
        <dbReference type="Google" id="ProtNLM"/>
    </source>
</evidence>
<reference evidence="1 2" key="1">
    <citation type="submission" date="2022-10" db="EMBL/GenBank/DDBJ databases">
        <title>Paenibacillus description and whole genome data of maize root bacterial community.</title>
        <authorList>
            <person name="Marton D."/>
            <person name="Farkas M."/>
            <person name="Cserhati M."/>
        </authorList>
    </citation>
    <scope>NUCLEOTIDE SEQUENCE [LARGE SCALE GENOMIC DNA]</scope>
    <source>
        <strain evidence="1 2">P96</strain>
    </source>
</reference>
<accession>A0ABT9FWV2</accession>
<dbReference type="EMBL" id="JAPCKK010000031">
    <property type="protein sequence ID" value="MDP4099114.1"/>
    <property type="molecule type" value="Genomic_DNA"/>
</dbReference>
<proteinExistence type="predicted"/>
<dbReference type="RefSeq" id="WP_305756720.1">
    <property type="nucleotide sequence ID" value="NZ_JAPCKK010000031.1"/>
</dbReference>
<comment type="caution">
    <text evidence="1">The sequence shown here is derived from an EMBL/GenBank/DDBJ whole genome shotgun (WGS) entry which is preliminary data.</text>
</comment>